<dbReference type="Gene3D" id="1.10.443.10">
    <property type="entry name" value="Intergrase catalytic core"/>
    <property type="match status" value="1"/>
</dbReference>
<evidence type="ECO:0000313" key="8">
    <source>
        <dbReference type="EMBL" id="MEZ7514077.1"/>
    </source>
</evidence>
<sequence>MNKLVLPKKKYKGIKIYCRICKVDNPKCNHFESFTYRVRVHIPGTLKSVKSKILNSKIYSDAVIEAINFEKHLKTNNYQTIVVDSAEGNDYSVIDSIIKYNHYLNGESEYAQFKKSVTNEHRKELIRFCKYFAKTLKKNKNIELTRIKDVSRQDVSNFYSWADNHYSPKTFNKCLNGVKGFFDFLIDIEEVEMKNPFRKYSRKQISKANIDSVTREEFTKILEAVDTYSPFVILGGRGERKNMFKPYLKDGFKLFLLTGGRREEIVDLRWSDIYEAVSGVKFFRIQNLKVERSRNIDGLYKYIPINSDLFDLLMEMGYHDKKQTDDYILVPERKVQSKTIMDSLSKSFTHYKNGAGIKKEISLKSLRKTYITWVHQVMQKETGLLTSHSTAKVLEAYYIDPQILSVVEKGAVEIKIFGEDSSL</sequence>
<keyword evidence="4" id="KW-0233">DNA recombination</keyword>
<name>A0ABV4K914_9FLAO</name>
<accession>A0ABV4K914</accession>
<dbReference type="InterPro" id="IPR010998">
    <property type="entry name" value="Integrase_recombinase_N"/>
</dbReference>
<feature type="domain" description="Core-binding (CB)" evidence="7">
    <location>
        <begin position="91"/>
        <end position="186"/>
    </location>
</feature>
<gene>
    <name evidence="8" type="ORF">QO192_02150</name>
</gene>
<dbReference type="InterPro" id="IPR013762">
    <property type="entry name" value="Integrase-like_cat_sf"/>
</dbReference>
<dbReference type="Proteomes" id="UP001568894">
    <property type="component" value="Unassembled WGS sequence"/>
</dbReference>
<reference evidence="8 9" key="1">
    <citation type="submission" date="2023-05" db="EMBL/GenBank/DDBJ databases">
        <title>Adaptations of aquatic viruses from atmosphere-close ecosystems of the Central Arctic Ocean.</title>
        <authorList>
            <person name="Rahlff J."/>
            <person name="Holmfeldt K."/>
        </authorList>
    </citation>
    <scope>NUCLEOTIDE SEQUENCE [LARGE SCALE GENOMIC DNA]</scope>
    <source>
        <strain evidence="8 9">Arc14</strain>
    </source>
</reference>
<protein>
    <submittedName>
        <fullName evidence="8">Tyrosine-type recombinase/integrase</fullName>
    </submittedName>
</protein>
<dbReference type="Pfam" id="PF00589">
    <property type="entry name" value="Phage_integrase"/>
    <property type="match status" value="1"/>
</dbReference>
<dbReference type="PROSITE" id="PS51900">
    <property type="entry name" value="CB"/>
    <property type="match status" value="1"/>
</dbReference>
<dbReference type="EMBL" id="JASMRN010000002">
    <property type="protein sequence ID" value="MEZ7514077.1"/>
    <property type="molecule type" value="Genomic_DNA"/>
</dbReference>
<keyword evidence="2" id="KW-0229">DNA integration</keyword>
<evidence type="ECO:0000259" key="6">
    <source>
        <dbReference type="PROSITE" id="PS51898"/>
    </source>
</evidence>
<dbReference type="InterPro" id="IPR002104">
    <property type="entry name" value="Integrase_catalytic"/>
</dbReference>
<evidence type="ECO:0000256" key="5">
    <source>
        <dbReference type="PROSITE-ProRule" id="PRU01248"/>
    </source>
</evidence>
<comment type="similarity">
    <text evidence="1">Belongs to the 'phage' integrase family.</text>
</comment>
<evidence type="ECO:0000259" key="7">
    <source>
        <dbReference type="PROSITE" id="PS51900"/>
    </source>
</evidence>
<dbReference type="Gene3D" id="1.10.150.130">
    <property type="match status" value="1"/>
</dbReference>
<keyword evidence="9" id="KW-1185">Reference proteome</keyword>
<dbReference type="PANTHER" id="PTHR30349:SF41">
    <property type="entry name" value="INTEGRASE_RECOMBINASE PROTEIN MJ0367-RELATED"/>
    <property type="match status" value="1"/>
</dbReference>
<dbReference type="PANTHER" id="PTHR30349">
    <property type="entry name" value="PHAGE INTEGRASE-RELATED"/>
    <property type="match status" value="1"/>
</dbReference>
<dbReference type="InterPro" id="IPR011010">
    <property type="entry name" value="DNA_brk_join_enz"/>
</dbReference>
<evidence type="ECO:0000256" key="3">
    <source>
        <dbReference type="ARBA" id="ARBA00023125"/>
    </source>
</evidence>
<comment type="caution">
    <text evidence="8">The sequence shown here is derived from an EMBL/GenBank/DDBJ whole genome shotgun (WGS) entry which is preliminary data.</text>
</comment>
<organism evidence="8 9">
    <name type="scientific">Flavobacterium frigidarium</name>
    <dbReference type="NCBI Taxonomy" id="99286"/>
    <lineage>
        <taxon>Bacteria</taxon>
        <taxon>Pseudomonadati</taxon>
        <taxon>Bacteroidota</taxon>
        <taxon>Flavobacteriia</taxon>
        <taxon>Flavobacteriales</taxon>
        <taxon>Flavobacteriaceae</taxon>
        <taxon>Flavobacterium</taxon>
    </lineage>
</organism>
<dbReference type="InterPro" id="IPR044068">
    <property type="entry name" value="CB"/>
</dbReference>
<proteinExistence type="inferred from homology"/>
<dbReference type="SUPFAM" id="SSF56349">
    <property type="entry name" value="DNA breaking-rejoining enzymes"/>
    <property type="match status" value="1"/>
</dbReference>
<evidence type="ECO:0000256" key="1">
    <source>
        <dbReference type="ARBA" id="ARBA00008857"/>
    </source>
</evidence>
<evidence type="ECO:0000313" key="9">
    <source>
        <dbReference type="Proteomes" id="UP001568894"/>
    </source>
</evidence>
<dbReference type="PROSITE" id="PS51898">
    <property type="entry name" value="TYR_RECOMBINASE"/>
    <property type="match status" value="1"/>
</dbReference>
<evidence type="ECO:0000256" key="2">
    <source>
        <dbReference type="ARBA" id="ARBA00022908"/>
    </source>
</evidence>
<feature type="domain" description="Tyr recombinase" evidence="6">
    <location>
        <begin position="208"/>
        <end position="414"/>
    </location>
</feature>
<evidence type="ECO:0000256" key="4">
    <source>
        <dbReference type="ARBA" id="ARBA00023172"/>
    </source>
</evidence>
<dbReference type="InterPro" id="IPR050090">
    <property type="entry name" value="Tyrosine_recombinase_XerCD"/>
</dbReference>
<keyword evidence="3 5" id="KW-0238">DNA-binding</keyword>
<dbReference type="RefSeq" id="WP_371567576.1">
    <property type="nucleotide sequence ID" value="NZ_JASMRN010000002.1"/>
</dbReference>